<name>A0ABD3NXC3_9STRA</name>
<protein>
    <submittedName>
        <fullName evidence="2">Uncharacterized protein</fullName>
    </submittedName>
</protein>
<evidence type="ECO:0000256" key="1">
    <source>
        <dbReference type="SAM" id="MobiDB-lite"/>
    </source>
</evidence>
<reference evidence="2 3" key="1">
    <citation type="submission" date="2024-10" db="EMBL/GenBank/DDBJ databases">
        <title>Updated reference genomes for cyclostephanoid diatoms.</title>
        <authorList>
            <person name="Roberts W.R."/>
            <person name="Alverson A.J."/>
        </authorList>
    </citation>
    <scope>NUCLEOTIDE SEQUENCE [LARGE SCALE GENOMIC DNA]</scope>
    <source>
        <strain evidence="2 3">AJA010-31</strain>
    </source>
</reference>
<feature type="region of interest" description="Disordered" evidence="1">
    <location>
        <begin position="1"/>
        <end position="29"/>
    </location>
</feature>
<dbReference type="EMBL" id="JALLPJ020000907">
    <property type="protein sequence ID" value="KAL3780052.1"/>
    <property type="molecule type" value="Genomic_DNA"/>
</dbReference>
<dbReference type="Proteomes" id="UP001530400">
    <property type="component" value="Unassembled WGS sequence"/>
</dbReference>
<evidence type="ECO:0000313" key="3">
    <source>
        <dbReference type="Proteomes" id="UP001530400"/>
    </source>
</evidence>
<organism evidence="2 3">
    <name type="scientific">Cyclotella atomus</name>
    <dbReference type="NCBI Taxonomy" id="382360"/>
    <lineage>
        <taxon>Eukaryota</taxon>
        <taxon>Sar</taxon>
        <taxon>Stramenopiles</taxon>
        <taxon>Ochrophyta</taxon>
        <taxon>Bacillariophyta</taxon>
        <taxon>Coscinodiscophyceae</taxon>
        <taxon>Thalassiosirophycidae</taxon>
        <taxon>Stephanodiscales</taxon>
        <taxon>Stephanodiscaceae</taxon>
        <taxon>Cyclotella</taxon>
    </lineage>
</organism>
<sequence>MTPSERRTLSSAPSVGMTPSKRRTPSSAPSLAITLHFVTAKHRPLRLKRINIQHKYNDSVKFSTFTCDP</sequence>
<proteinExistence type="predicted"/>
<gene>
    <name evidence="2" type="ORF">ACHAWO_004040</name>
</gene>
<dbReference type="AlphaFoldDB" id="A0ABD3NXC3"/>
<keyword evidence="3" id="KW-1185">Reference proteome</keyword>
<evidence type="ECO:0000313" key="2">
    <source>
        <dbReference type="EMBL" id="KAL3780052.1"/>
    </source>
</evidence>
<comment type="caution">
    <text evidence="2">The sequence shown here is derived from an EMBL/GenBank/DDBJ whole genome shotgun (WGS) entry which is preliminary data.</text>
</comment>
<accession>A0ABD3NXC3</accession>